<gene>
    <name evidence="2" type="ORF">CLV67_12817</name>
</gene>
<evidence type="ECO:0000313" key="3">
    <source>
        <dbReference type="Proteomes" id="UP000239415"/>
    </source>
</evidence>
<accession>A0A2T0JWU8</accession>
<feature type="signal peptide" evidence="1">
    <location>
        <begin position="1"/>
        <end position="32"/>
    </location>
</feature>
<evidence type="ECO:0000256" key="1">
    <source>
        <dbReference type="SAM" id="SignalP"/>
    </source>
</evidence>
<proteinExistence type="predicted"/>
<protein>
    <recommendedName>
        <fullName evidence="4">Surface-anchored protein</fullName>
    </recommendedName>
</protein>
<dbReference type="EMBL" id="PVMZ01000028">
    <property type="protein sequence ID" value="PRX12362.1"/>
    <property type="molecule type" value="Genomic_DNA"/>
</dbReference>
<name>A0A2T0JWU8_9ACTN</name>
<dbReference type="OrthoDB" id="3296851at2"/>
<dbReference type="RefSeq" id="WP_106329596.1">
    <property type="nucleotide sequence ID" value="NZ_BOMO01000153.1"/>
</dbReference>
<reference evidence="2 3" key="1">
    <citation type="submission" date="2018-03" db="EMBL/GenBank/DDBJ databases">
        <title>Genomic Encyclopedia of Archaeal and Bacterial Type Strains, Phase II (KMG-II): from individual species to whole genera.</title>
        <authorList>
            <person name="Goeker M."/>
        </authorList>
    </citation>
    <scope>NUCLEOTIDE SEQUENCE [LARGE SCALE GENOMIC DNA]</scope>
    <source>
        <strain evidence="2 3">DSM 43146</strain>
    </source>
</reference>
<feature type="chain" id="PRO_5015610667" description="Surface-anchored protein" evidence="1">
    <location>
        <begin position="33"/>
        <end position="252"/>
    </location>
</feature>
<sequence length="252" mass="27041">MRKSLARRGAAAALAVFTGLATAVLTASPAQAEPALVGVTLSTSTVVLDGDAGCANRVKVTFKVYDPLAEENYAGVTADVVGPDGDWADFLYPAQSSRSGDHAYLTDYIFICGGLDGPGRYTIRTELEWYGDDFTRHVVERVNTFYVKRPTSLTYNATPEPVKRNSALTHSGVLKVDPVGYGAKYGLKGAVLKFYFKAAGTSAYVYKGQTTTGTGGKYSKKIKATKSGTWMVVYAGSSIRQPQTRFDAVKVK</sequence>
<comment type="caution">
    <text evidence="2">The sequence shown here is derived from an EMBL/GenBank/DDBJ whole genome shotgun (WGS) entry which is preliminary data.</text>
</comment>
<evidence type="ECO:0000313" key="2">
    <source>
        <dbReference type="EMBL" id="PRX12362.1"/>
    </source>
</evidence>
<dbReference type="AlphaFoldDB" id="A0A2T0JWU8"/>
<organism evidence="2 3">
    <name type="scientific">Actinoplanes italicus</name>
    <dbReference type="NCBI Taxonomy" id="113567"/>
    <lineage>
        <taxon>Bacteria</taxon>
        <taxon>Bacillati</taxon>
        <taxon>Actinomycetota</taxon>
        <taxon>Actinomycetes</taxon>
        <taxon>Micromonosporales</taxon>
        <taxon>Micromonosporaceae</taxon>
        <taxon>Actinoplanes</taxon>
    </lineage>
</organism>
<keyword evidence="1" id="KW-0732">Signal</keyword>
<keyword evidence="3" id="KW-1185">Reference proteome</keyword>
<evidence type="ECO:0008006" key="4">
    <source>
        <dbReference type="Google" id="ProtNLM"/>
    </source>
</evidence>
<dbReference type="Proteomes" id="UP000239415">
    <property type="component" value="Unassembled WGS sequence"/>
</dbReference>